<gene>
    <name evidence="2" type="ORF">JHX87_07405</name>
</gene>
<keyword evidence="1" id="KW-0812">Transmembrane</keyword>
<dbReference type="RefSeq" id="WP_271886019.1">
    <property type="nucleotide sequence ID" value="NZ_CP067136.1"/>
</dbReference>
<accession>A0ABY7SRK6</accession>
<dbReference type="Proteomes" id="UP001219349">
    <property type="component" value="Chromosome"/>
</dbReference>
<dbReference type="Pfam" id="PF10003">
    <property type="entry name" value="DUF2244"/>
    <property type="match status" value="1"/>
</dbReference>
<proteinExistence type="predicted"/>
<organism evidence="2 3">
    <name type="scientific">Paracoccus fistulariae</name>
    <dbReference type="NCBI Taxonomy" id="658446"/>
    <lineage>
        <taxon>Bacteria</taxon>
        <taxon>Pseudomonadati</taxon>
        <taxon>Pseudomonadota</taxon>
        <taxon>Alphaproteobacteria</taxon>
        <taxon>Rhodobacterales</taxon>
        <taxon>Paracoccaceae</taxon>
        <taxon>Paracoccus</taxon>
    </lineage>
</organism>
<feature type="transmembrane region" description="Helical" evidence="1">
    <location>
        <begin position="28"/>
        <end position="49"/>
    </location>
</feature>
<protein>
    <submittedName>
        <fullName evidence="2">DUF2244 domain-containing protein</fullName>
    </submittedName>
</protein>
<keyword evidence="3" id="KW-1185">Reference proteome</keyword>
<sequence>MPYEWKDTAPEDSGAVSYELRLWPYRSLSLRGFVWFIGITAAMILLPVVAVVGTAVLWGLLPFALLALWGLWFAFQRTYRSGETYELLHLTRDSAHLRRHDAGRPDREWQTNPYWVRASLRDGPVEDYLTLSDGKREVELGAFLTPEERRNLRDEVQDRLSRLR</sequence>
<reference evidence="2 3" key="1">
    <citation type="submission" date="2021-01" db="EMBL/GenBank/DDBJ databases">
        <title>Biogeographic distribution of Paracoccus.</title>
        <authorList>
            <person name="Hollensteiner J."/>
            <person name="Leineberger J."/>
            <person name="Brinkhoff T."/>
            <person name="Daniel R."/>
        </authorList>
    </citation>
    <scope>NUCLEOTIDE SEQUENCE [LARGE SCALE GENOMIC DNA]</scope>
    <source>
        <strain evidence="2 3">KCTC 22803</strain>
    </source>
</reference>
<keyword evidence="1" id="KW-1133">Transmembrane helix</keyword>
<evidence type="ECO:0000256" key="1">
    <source>
        <dbReference type="SAM" id="Phobius"/>
    </source>
</evidence>
<evidence type="ECO:0000313" key="3">
    <source>
        <dbReference type="Proteomes" id="UP001219349"/>
    </source>
</evidence>
<dbReference type="InterPro" id="IPR019253">
    <property type="entry name" value="DUF2244_TM"/>
</dbReference>
<dbReference type="EMBL" id="CP067136">
    <property type="protein sequence ID" value="WCR08617.1"/>
    <property type="molecule type" value="Genomic_DNA"/>
</dbReference>
<keyword evidence="1" id="KW-0472">Membrane</keyword>
<evidence type="ECO:0000313" key="2">
    <source>
        <dbReference type="EMBL" id="WCR08617.1"/>
    </source>
</evidence>
<feature type="transmembrane region" description="Helical" evidence="1">
    <location>
        <begin position="55"/>
        <end position="75"/>
    </location>
</feature>
<name>A0ABY7SRK6_9RHOB</name>